<reference evidence="1" key="1">
    <citation type="journal article" date="2023" name="bioRxiv">
        <title>Scaffold-level genome assemblies of two parasitoid biocontrol wasps reveal the parthenogenesis mechanism and an associated novel virus.</title>
        <authorList>
            <person name="Inwood S."/>
            <person name="Skelly J."/>
            <person name="Guhlin J."/>
            <person name="Harrop T."/>
            <person name="Goldson S."/>
            <person name="Dearden P."/>
        </authorList>
    </citation>
    <scope>NUCLEOTIDE SEQUENCE</scope>
    <source>
        <strain evidence="1">Irish</strain>
        <tissue evidence="1">Whole body</tissue>
    </source>
</reference>
<protein>
    <submittedName>
        <fullName evidence="1">Uncharacterized protein</fullName>
    </submittedName>
</protein>
<keyword evidence="2" id="KW-1185">Reference proteome</keyword>
<dbReference type="Proteomes" id="UP001168990">
    <property type="component" value="Unassembled WGS sequence"/>
</dbReference>
<accession>A0AA39C5G8</accession>
<dbReference type="AlphaFoldDB" id="A0AA39C5G8"/>
<evidence type="ECO:0000313" key="2">
    <source>
        <dbReference type="Proteomes" id="UP001168990"/>
    </source>
</evidence>
<name>A0AA39C5G8_9HYME</name>
<dbReference type="EMBL" id="JAQQBS010001424">
    <property type="protein sequence ID" value="KAK0158142.1"/>
    <property type="molecule type" value="Genomic_DNA"/>
</dbReference>
<proteinExistence type="predicted"/>
<organism evidence="1 2">
    <name type="scientific">Microctonus aethiopoides</name>
    <dbReference type="NCBI Taxonomy" id="144406"/>
    <lineage>
        <taxon>Eukaryota</taxon>
        <taxon>Metazoa</taxon>
        <taxon>Ecdysozoa</taxon>
        <taxon>Arthropoda</taxon>
        <taxon>Hexapoda</taxon>
        <taxon>Insecta</taxon>
        <taxon>Pterygota</taxon>
        <taxon>Neoptera</taxon>
        <taxon>Endopterygota</taxon>
        <taxon>Hymenoptera</taxon>
        <taxon>Apocrita</taxon>
        <taxon>Ichneumonoidea</taxon>
        <taxon>Braconidae</taxon>
        <taxon>Euphorinae</taxon>
        <taxon>Microctonus</taxon>
    </lineage>
</organism>
<gene>
    <name evidence="1" type="ORF">PV328_009181</name>
</gene>
<evidence type="ECO:0000313" key="1">
    <source>
        <dbReference type="EMBL" id="KAK0158142.1"/>
    </source>
</evidence>
<comment type="caution">
    <text evidence="1">The sequence shown here is derived from an EMBL/GenBank/DDBJ whole genome shotgun (WGS) entry which is preliminary data.</text>
</comment>
<sequence length="328" mass="38017">MSINSDISHLSGISGISMISCSSSIQQLHPSSTICKEYSLEKISNDLAKCEDTICQKAILQLIFECVESVSAGDEKKEYYMTMTPELLNKLRQVILANNIEKYLKLPSLKDRQNDDKLTILGIMNIPVLEFSRDEKKIIKSAVESQLLNKIHSFLMRYEKFGGNLIETMGNNESSARQNLFKFNEIILPHWNNKINEMCNEYHRNIFICFDLLNEWQKLKHDDMEELTLKKAQSKLFQAEIAEIQAHLTKMTCAIKMFKEIPVTAQAFKILARTVEEKLFNIQAEIKRKKGLLKQYDDLRGTEYDDILRRYLDICSTIEKDERLLNSL</sequence>
<reference evidence="1" key="2">
    <citation type="submission" date="2023-03" db="EMBL/GenBank/DDBJ databases">
        <authorList>
            <person name="Inwood S.N."/>
            <person name="Skelly J.G."/>
            <person name="Guhlin J."/>
            <person name="Harrop T.W.R."/>
            <person name="Goldson S.G."/>
            <person name="Dearden P.K."/>
        </authorList>
    </citation>
    <scope>NUCLEOTIDE SEQUENCE</scope>
    <source>
        <strain evidence="1">Irish</strain>
        <tissue evidence="1">Whole body</tissue>
    </source>
</reference>